<evidence type="ECO:0008006" key="3">
    <source>
        <dbReference type="Google" id="ProtNLM"/>
    </source>
</evidence>
<dbReference type="EMBL" id="MN739778">
    <property type="protein sequence ID" value="QHT26086.1"/>
    <property type="molecule type" value="Genomic_DNA"/>
</dbReference>
<evidence type="ECO:0000256" key="1">
    <source>
        <dbReference type="SAM" id="Phobius"/>
    </source>
</evidence>
<evidence type="ECO:0000313" key="2">
    <source>
        <dbReference type="EMBL" id="QHT26086.1"/>
    </source>
</evidence>
<keyword evidence="1" id="KW-0812">Transmembrane</keyword>
<reference evidence="2" key="1">
    <citation type="journal article" date="2020" name="Nature">
        <title>Giant virus diversity and host interactions through global metagenomics.</title>
        <authorList>
            <person name="Schulz F."/>
            <person name="Roux S."/>
            <person name="Paez-Espino D."/>
            <person name="Jungbluth S."/>
            <person name="Walsh D.A."/>
            <person name="Denef V.J."/>
            <person name="McMahon K.D."/>
            <person name="Konstantinidis K.T."/>
            <person name="Eloe-Fadrosh E.A."/>
            <person name="Kyrpides N.C."/>
            <person name="Woyke T."/>
        </authorList>
    </citation>
    <scope>NUCLEOTIDE SEQUENCE</scope>
    <source>
        <strain evidence="2">GVMAG-M-3300023179-27</strain>
    </source>
</reference>
<sequence>MDILIETYAANWLTKLFNSIIIVSVVYFLAVLWRNTNNNTVLTKPNTNNDKVLRNNNVYSGKKFNELTKGKKFYKLTNEYDTHFSFKYKNGLNIDTNKFNPANTCSSGGLYFTDSSNVSYWYDRFNYEYKYIREVTVPNDALVYVEDLKYKADKIVVSGKSLIEKSDIWKNNDFINSLTHKMIEEYFPKLKHQNKNLVKKVLHMIPEYIDFVKNRTVEYCRISLEKYGDAIKYIKNPTDDDYIKIIQRDISFLKYIKNPSAKVLEYVVRNYEDALNFIPNPSIDLIKLSLEEFPSAIKFVKQTDEICNIAIKNDPSVIRYIKNKTYDHYKLAIEMCDKYHSILVEEDPCLVEEILEYYPSLLEYVKHQSDEACTIAIKKDPSTIRFVHSQTPELCNLAISLDVNCSKYIKNFALLSDKMFIKVIRANKKIMDMLYVDQLRNQ</sequence>
<name>A0A6C0EAE2_9ZZZZ</name>
<feature type="transmembrane region" description="Helical" evidence="1">
    <location>
        <begin position="12"/>
        <end position="33"/>
    </location>
</feature>
<protein>
    <recommendedName>
        <fullName evidence="3">DUF4116 domain-containing protein</fullName>
    </recommendedName>
</protein>
<keyword evidence="1" id="KW-0472">Membrane</keyword>
<dbReference type="AlphaFoldDB" id="A0A6C0EAE2"/>
<keyword evidence="1" id="KW-1133">Transmembrane helix</keyword>
<accession>A0A6C0EAE2</accession>
<proteinExistence type="predicted"/>
<organism evidence="2">
    <name type="scientific">viral metagenome</name>
    <dbReference type="NCBI Taxonomy" id="1070528"/>
    <lineage>
        <taxon>unclassified sequences</taxon>
        <taxon>metagenomes</taxon>
        <taxon>organismal metagenomes</taxon>
    </lineage>
</organism>